<feature type="non-terminal residue" evidence="1">
    <location>
        <position position="1"/>
    </location>
</feature>
<accession>A0A0F9KPJ6</accession>
<name>A0A0F9KPJ6_9ZZZZ</name>
<protein>
    <recommendedName>
        <fullName evidence="2">Polymerase nucleotidyl transferase domain-containing protein</fullName>
    </recommendedName>
</protein>
<organism evidence="1">
    <name type="scientific">marine sediment metagenome</name>
    <dbReference type="NCBI Taxonomy" id="412755"/>
    <lineage>
        <taxon>unclassified sequences</taxon>
        <taxon>metagenomes</taxon>
        <taxon>ecological metagenomes</taxon>
    </lineage>
</organism>
<sequence>FHKSNLIALYGIGSYFNDDLPPSWNKNDVDLILILKSTDDIPKKEWERKFKSRRIDGYDVFFGYNTIEAYQSKEAFKDRVNYKWALMDIKFEENSKLLYGEDIRDRLPETKNIKFDYDDVLTRVLYHMEKSLKEDDEKNAKSEFSKAVFKFSYYLCVFFDEDFSYTSIIKIITKLKSVVQIVKNIQKIIIFLEEAINIRSKGITKGNFTRIREDFINFIFSLLLKGGLHKKLSTAELNMYLAKSFKGFPLLKRFLKTHHT</sequence>
<gene>
    <name evidence="1" type="ORF">LCGC14_1677310</name>
</gene>
<dbReference type="AlphaFoldDB" id="A0A0F9KPJ6"/>
<proteinExistence type="predicted"/>
<reference evidence="1" key="1">
    <citation type="journal article" date="2015" name="Nature">
        <title>Complex archaea that bridge the gap between prokaryotes and eukaryotes.</title>
        <authorList>
            <person name="Spang A."/>
            <person name="Saw J.H."/>
            <person name="Jorgensen S.L."/>
            <person name="Zaremba-Niedzwiedzka K."/>
            <person name="Martijn J."/>
            <person name="Lind A.E."/>
            <person name="van Eijk R."/>
            <person name="Schleper C."/>
            <person name="Guy L."/>
            <person name="Ettema T.J."/>
        </authorList>
    </citation>
    <scope>NUCLEOTIDE SEQUENCE</scope>
</reference>
<comment type="caution">
    <text evidence="1">The sequence shown here is derived from an EMBL/GenBank/DDBJ whole genome shotgun (WGS) entry which is preliminary data.</text>
</comment>
<dbReference type="EMBL" id="LAZR01014491">
    <property type="protein sequence ID" value="KKM17280.1"/>
    <property type="molecule type" value="Genomic_DNA"/>
</dbReference>
<evidence type="ECO:0000313" key="1">
    <source>
        <dbReference type="EMBL" id="KKM17280.1"/>
    </source>
</evidence>
<evidence type="ECO:0008006" key="2">
    <source>
        <dbReference type="Google" id="ProtNLM"/>
    </source>
</evidence>